<accession>A0A1W6Z1Y8</accession>
<proteinExistence type="predicted"/>
<dbReference type="Proteomes" id="UP000194139">
    <property type="component" value="Chromosome"/>
</dbReference>
<name>A0A1W6Z1Y8_9BORD</name>
<evidence type="ECO:0008006" key="4">
    <source>
        <dbReference type="Google" id="ProtNLM"/>
    </source>
</evidence>
<evidence type="ECO:0000256" key="1">
    <source>
        <dbReference type="SAM" id="Phobius"/>
    </source>
</evidence>
<keyword evidence="1" id="KW-0472">Membrane</keyword>
<keyword evidence="3" id="KW-1185">Reference proteome</keyword>
<dbReference type="AlphaFoldDB" id="A0A1W6Z1Y8"/>
<dbReference type="EMBL" id="CP021109">
    <property type="protein sequence ID" value="ARP87129.1"/>
    <property type="molecule type" value="Genomic_DNA"/>
</dbReference>
<keyword evidence="1" id="KW-0812">Transmembrane</keyword>
<keyword evidence="1" id="KW-1133">Transmembrane helix</keyword>
<sequence>MRPPRVAAMAIMAIERQRGHAVAEATVVLGLVALIATAVASIGRLQWHGLHAGHATRVIAFRHALGDLAPAGSMFRVERMGATASFEEPGGRAGASLRRQLGVADGGTLTAHARVPVALHRNHDRGYVLIRHTSILTGAGHARDDVHAQSRIGASRAAWGDAARLSVQAARRARSQLRNMDSGWRREPLDPDWLKRWTDLAPADRVRHDGRMGRGRRP</sequence>
<evidence type="ECO:0000313" key="3">
    <source>
        <dbReference type="Proteomes" id="UP000194139"/>
    </source>
</evidence>
<organism evidence="2 3">
    <name type="scientific">Bordetella genomosp. 9</name>
    <dbReference type="NCBI Taxonomy" id="1416803"/>
    <lineage>
        <taxon>Bacteria</taxon>
        <taxon>Pseudomonadati</taxon>
        <taxon>Pseudomonadota</taxon>
        <taxon>Betaproteobacteria</taxon>
        <taxon>Burkholderiales</taxon>
        <taxon>Alcaligenaceae</taxon>
        <taxon>Bordetella</taxon>
    </lineage>
</organism>
<feature type="transmembrane region" description="Helical" evidence="1">
    <location>
        <begin position="21"/>
        <end position="42"/>
    </location>
</feature>
<reference evidence="2 3" key="1">
    <citation type="submission" date="2017-05" db="EMBL/GenBank/DDBJ databases">
        <title>Complete and WGS of Bordetella genogroups.</title>
        <authorList>
            <person name="Spilker T."/>
            <person name="LiPuma J."/>
        </authorList>
    </citation>
    <scope>NUCLEOTIDE SEQUENCE [LARGE SCALE GENOMIC DNA]</scope>
    <source>
        <strain evidence="2 3">AU17164</strain>
    </source>
</reference>
<gene>
    <name evidence="2" type="ORF">CAL13_13620</name>
</gene>
<evidence type="ECO:0000313" key="2">
    <source>
        <dbReference type="EMBL" id="ARP87129.1"/>
    </source>
</evidence>
<protein>
    <recommendedName>
        <fullName evidence="4">Pilus assembly protein</fullName>
    </recommendedName>
</protein>